<accession>A0A1A9V0V6</accession>
<keyword evidence="2" id="KW-1185">Reference proteome</keyword>
<reference evidence="1" key="1">
    <citation type="submission" date="2020-05" db="UniProtKB">
        <authorList>
            <consortium name="EnsemblMetazoa"/>
        </authorList>
    </citation>
    <scope>IDENTIFICATION</scope>
    <source>
        <strain evidence="1">TTRI</strain>
    </source>
</reference>
<evidence type="ECO:0000313" key="1">
    <source>
        <dbReference type="EnsemblMetazoa" id="GAUT022166-PA"/>
    </source>
</evidence>
<protein>
    <submittedName>
        <fullName evidence="1">Uncharacterized protein</fullName>
    </submittedName>
</protein>
<dbReference type="VEuPathDB" id="VectorBase:GAUT022166"/>
<dbReference type="AlphaFoldDB" id="A0A1A9V0V6"/>
<organism evidence="1 2">
    <name type="scientific">Glossina austeni</name>
    <name type="common">Savannah tsetse fly</name>
    <dbReference type="NCBI Taxonomy" id="7395"/>
    <lineage>
        <taxon>Eukaryota</taxon>
        <taxon>Metazoa</taxon>
        <taxon>Ecdysozoa</taxon>
        <taxon>Arthropoda</taxon>
        <taxon>Hexapoda</taxon>
        <taxon>Insecta</taxon>
        <taxon>Pterygota</taxon>
        <taxon>Neoptera</taxon>
        <taxon>Endopterygota</taxon>
        <taxon>Diptera</taxon>
        <taxon>Brachycera</taxon>
        <taxon>Muscomorpha</taxon>
        <taxon>Hippoboscoidea</taxon>
        <taxon>Glossinidae</taxon>
        <taxon>Glossina</taxon>
    </lineage>
</organism>
<dbReference type="EnsemblMetazoa" id="GAUT022166-RA">
    <property type="protein sequence ID" value="GAUT022166-PA"/>
    <property type="gene ID" value="GAUT022166"/>
</dbReference>
<sequence>MKVKENSPQILVFQFLILTILDPFHYQSALFLNRPAVRAKAKENGKPVIISFVTTSTSITTTSTNTIKTLHCSTSFKTTANRSLKDSFLGFFMDRFENSKEEGNNSKMKYE</sequence>
<name>A0A1A9V0V6_GLOAU</name>
<dbReference type="Proteomes" id="UP000078200">
    <property type="component" value="Unassembled WGS sequence"/>
</dbReference>
<evidence type="ECO:0000313" key="2">
    <source>
        <dbReference type="Proteomes" id="UP000078200"/>
    </source>
</evidence>
<proteinExistence type="predicted"/>